<reference evidence="1 2" key="1">
    <citation type="submission" date="2021-06" db="EMBL/GenBank/DDBJ databases">
        <authorList>
            <person name="Palmer J.M."/>
        </authorList>
    </citation>
    <scope>NUCLEOTIDE SEQUENCE [LARGE SCALE GENOMIC DNA]</scope>
    <source>
        <strain evidence="1 2">XC_2019</strain>
        <tissue evidence="1">Muscle</tissue>
    </source>
</reference>
<proteinExistence type="predicted"/>
<dbReference type="EMBL" id="JAHRIN010000113">
    <property type="protein sequence ID" value="MEQ2190600.1"/>
    <property type="molecule type" value="Genomic_DNA"/>
</dbReference>
<evidence type="ECO:0000313" key="1">
    <source>
        <dbReference type="EMBL" id="MEQ2190600.1"/>
    </source>
</evidence>
<accession>A0ABV0Q4A9</accession>
<comment type="caution">
    <text evidence="1">The sequence shown here is derived from an EMBL/GenBank/DDBJ whole genome shotgun (WGS) entry which is preliminary data.</text>
</comment>
<protein>
    <submittedName>
        <fullName evidence="1">Uncharacterized protein</fullName>
    </submittedName>
</protein>
<organism evidence="1 2">
    <name type="scientific">Xenoophorus captivus</name>
    <dbReference type="NCBI Taxonomy" id="1517983"/>
    <lineage>
        <taxon>Eukaryota</taxon>
        <taxon>Metazoa</taxon>
        <taxon>Chordata</taxon>
        <taxon>Craniata</taxon>
        <taxon>Vertebrata</taxon>
        <taxon>Euteleostomi</taxon>
        <taxon>Actinopterygii</taxon>
        <taxon>Neopterygii</taxon>
        <taxon>Teleostei</taxon>
        <taxon>Neoteleostei</taxon>
        <taxon>Acanthomorphata</taxon>
        <taxon>Ovalentaria</taxon>
        <taxon>Atherinomorphae</taxon>
        <taxon>Cyprinodontiformes</taxon>
        <taxon>Goodeidae</taxon>
        <taxon>Xenoophorus</taxon>
    </lineage>
</organism>
<keyword evidence="2" id="KW-1185">Reference proteome</keyword>
<gene>
    <name evidence="1" type="ORF">XENOCAPTIV_001563</name>
</gene>
<sequence>MAPSRGQRWYCFNKTGSAALQTSSCCLRFWFQVSISGYSTSHYQTFNLKGDLIKSFVGLVSEGTLQKSVGRFRINRLDDKNSKAHQNIRCLEGLFVMNLKSDEDIRSDLKKAGERSDPVFIKE</sequence>
<evidence type="ECO:0000313" key="2">
    <source>
        <dbReference type="Proteomes" id="UP001434883"/>
    </source>
</evidence>
<dbReference type="Proteomes" id="UP001434883">
    <property type="component" value="Unassembled WGS sequence"/>
</dbReference>
<name>A0ABV0Q4A9_9TELE</name>